<protein>
    <submittedName>
        <fullName evidence="1">Uncharacterized protein</fullName>
    </submittedName>
</protein>
<name>A0A0E9TRC5_ANGAN</name>
<dbReference type="EMBL" id="GBXM01052446">
    <property type="protein sequence ID" value="JAH56131.1"/>
    <property type="molecule type" value="Transcribed_RNA"/>
</dbReference>
<dbReference type="AlphaFoldDB" id="A0A0E9TRC5"/>
<sequence length="59" mass="6752">MQLQKLNSTSVIFKHLVHVRIERSHCDLLAYQYMNTEVWCGDISSLLKTLFCVAAVVTP</sequence>
<evidence type="ECO:0000313" key="1">
    <source>
        <dbReference type="EMBL" id="JAH56131.1"/>
    </source>
</evidence>
<accession>A0A0E9TRC5</accession>
<reference evidence="1" key="2">
    <citation type="journal article" date="2015" name="Fish Shellfish Immunol.">
        <title>Early steps in the European eel (Anguilla anguilla)-Vibrio vulnificus interaction in the gills: Role of the RtxA13 toxin.</title>
        <authorList>
            <person name="Callol A."/>
            <person name="Pajuelo D."/>
            <person name="Ebbesson L."/>
            <person name="Teles M."/>
            <person name="MacKenzie S."/>
            <person name="Amaro C."/>
        </authorList>
    </citation>
    <scope>NUCLEOTIDE SEQUENCE</scope>
</reference>
<organism evidence="1">
    <name type="scientific">Anguilla anguilla</name>
    <name type="common">European freshwater eel</name>
    <name type="synonym">Muraena anguilla</name>
    <dbReference type="NCBI Taxonomy" id="7936"/>
    <lineage>
        <taxon>Eukaryota</taxon>
        <taxon>Metazoa</taxon>
        <taxon>Chordata</taxon>
        <taxon>Craniata</taxon>
        <taxon>Vertebrata</taxon>
        <taxon>Euteleostomi</taxon>
        <taxon>Actinopterygii</taxon>
        <taxon>Neopterygii</taxon>
        <taxon>Teleostei</taxon>
        <taxon>Anguilliformes</taxon>
        <taxon>Anguillidae</taxon>
        <taxon>Anguilla</taxon>
    </lineage>
</organism>
<proteinExistence type="predicted"/>
<reference evidence="1" key="1">
    <citation type="submission" date="2014-11" db="EMBL/GenBank/DDBJ databases">
        <authorList>
            <person name="Amaro Gonzalez C."/>
        </authorList>
    </citation>
    <scope>NUCLEOTIDE SEQUENCE</scope>
</reference>